<accession>A0A9W9Z6P6</accession>
<name>A0A9W9Z6P6_9CNID</name>
<sequence length="322" mass="36900">MCETIIEGATSRESAKVAFMTKLLSNVFDYQLHFELLQFQYDRWIFKTITGAVNTGRVTGCSPAIALQHKTFSIGYWQWQHCLLIDAVQQYGFPSFFVTISPYEWSFPFPPWLESLCEKTGRGPTNLAVLKTIHIAHCLEQIVRGYLCGSNTNRWKHNVFNDSSEGVDRNVQTYFYRFEFQQRGTVHLHLLVWLRDVTKVRHSLLQATIPWDVTNDAFTVASIQKSDRSVLPVDQGANRFQQSESGTHLQFHYTEDDAERNIRAYITTLLGLSTAGLLLWIDCPVVPVGTAYVGMTRVRKFEDVKFITRVLSQQVKPACSEL</sequence>
<organism evidence="2 3">
    <name type="scientific">Desmophyllum pertusum</name>
    <dbReference type="NCBI Taxonomy" id="174260"/>
    <lineage>
        <taxon>Eukaryota</taxon>
        <taxon>Metazoa</taxon>
        <taxon>Cnidaria</taxon>
        <taxon>Anthozoa</taxon>
        <taxon>Hexacorallia</taxon>
        <taxon>Scleractinia</taxon>
        <taxon>Caryophylliina</taxon>
        <taxon>Caryophylliidae</taxon>
        <taxon>Desmophyllum</taxon>
    </lineage>
</organism>
<proteinExistence type="predicted"/>
<comment type="caution">
    <text evidence="2">The sequence shown here is derived from an EMBL/GenBank/DDBJ whole genome shotgun (WGS) entry which is preliminary data.</text>
</comment>
<evidence type="ECO:0000313" key="3">
    <source>
        <dbReference type="Proteomes" id="UP001163046"/>
    </source>
</evidence>
<evidence type="ECO:0000313" key="2">
    <source>
        <dbReference type="EMBL" id="KAJ7375880.1"/>
    </source>
</evidence>
<evidence type="ECO:0000259" key="1">
    <source>
        <dbReference type="Pfam" id="PF14214"/>
    </source>
</evidence>
<dbReference type="Pfam" id="PF14214">
    <property type="entry name" value="Helitron_like_N"/>
    <property type="match status" value="1"/>
</dbReference>
<keyword evidence="3" id="KW-1185">Reference proteome</keyword>
<dbReference type="EMBL" id="MU826441">
    <property type="protein sequence ID" value="KAJ7375880.1"/>
    <property type="molecule type" value="Genomic_DNA"/>
</dbReference>
<feature type="domain" description="Helitron helicase-like" evidence="1">
    <location>
        <begin position="85"/>
        <end position="192"/>
    </location>
</feature>
<reference evidence="2" key="1">
    <citation type="submission" date="2023-01" db="EMBL/GenBank/DDBJ databases">
        <title>Genome assembly of the deep-sea coral Lophelia pertusa.</title>
        <authorList>
            <person name="Herrera S."/>
            <person name="Cordes E."/>
        </authorList>
    </citation>
    <scope>NUCLEOTIDE SEQUENCE</scope>
    <source>
        <strain evidence="2">USNM1676648</strain>
        <tissue evidence="2">Polyp</tissue>
    </source>
</reference>
<gene>
    <name evidence="2" type="ORF">OS493_038304</name>
</gene>
<dbReference type="InterPro" id="IPR025476">
    <property type="entry name" value="Helitron_helicase-like"/>
</dbReference>
<protein>
    <recommendedName>
        <fullName evidence="1">Helitron helicase-like domain-containing protein</fullName>
    </recommendedName>
</protein>
<dbReference type="AlphaFoldDB" id="A0A9W9Z6P6"/>
<dbReference type="Proteomes" id="UP001163046">
    <property type="component" value="Unassembled WGS sequence"/>
</dbReference>
<dbReference type="OrthoDB" id="416437at2759"/>